<dbReference type="BioCyc" id="BSUB633149:G1GM8-619-MONOMER"/>
<dbReference type="Proteomes" id="UP000002696">
    <property type="component" value="Chromosome"/>
</dbReference>
<dbReference type="InParanoid" id="D9QL78"/>
<dbReference type="RefSeq" id="WP_013268037.1">
    <property type="nucleotide sequence ID" value="NC_014375.1"/>
</dbReference>
<dbReference type="EMBL" id="CP002102">
    <property type="protein sequence ID" value="ADK99933.1"/>
    <property type="molecule type" value="Genomic_DNA"/>
</dbReference>
<dbReference type="OrthoDB" id="9878052at2"/>
<gene>
    <name evidence="2" type="ordered locus">Bresu_0619</name>
</gene>
<evidence type="ECO:0000313" key="3">
    <source>
        <dbReference type="Proteomes" id="UP000002696"/>
    </source>
</evidence>
<sequence>MINPFRSELLLLVQSSIGWAFLAVRAAGIEKKLRSEPGQAAPDSEAPLRLRATITIDVDAADQSGADHELGAVEQQYQALRRRFPDALLDVRRRKPRATRRPPAPTIVVTPYADD</sequence>
<dbReference type="AlphaFoldDB" id="D9QL78"/>
<dbReference type="KEGG" id="bsb:Bresu_0619"/>
<feature type="region of interest" description="Disordered" evidence="1">
    <location>
        <begin position="92"/>
        <end position="115"/>
    </location>
</feature>
<evidence type="ECO:0000313" key="2">
    <source>
        <dbReference type="EMBL" id="ADK99933.1"/>
    </source>
</evidence>
<accession>D9QL78</accession>
<dbReference type="STRING" id="633149.Bresu_0619"/>
<evidence type="ECO:0000256" key="1">
    <source>
        <dbReference type="SAM" id="MobiDB-lite"/>
    </source>
</evidence>
<name>D9QL78_BRESC</name>
<dbReference type="HOGENOM" id="CLU_2104340_0_0_5"/>
<organism evidence="2 3">
    <name type="scientific">Brevundimonas subvibrioides (strain ATCC 15264 / DSM 4735 / LMG 14903 / NBRC 16000 / CB 81)</name>
    <name type="common">Caulobacter subvibrioides</name>
    <dbReference type="NCBI Taxonomy" id="633149"/>
    <lineage>
        <taxon>Bacteria</taxon>
        <taxon>Pseudomonadati</taxon>
        <taxon>Pseudomonadota</taxon>
        <taxon>Alphaproteobacteria</taxon>
        <taxon>Caulobacterales</taxon>
        <taxon>Caulobacteraceae</taxon>
        <taxon>Brevundimonas</taxon>
    </lineage>
</organism>
<keyword evidence="3" id="KW-1185">Reference proteome</keyword>
<protein>
    <submittedName>
        <fullName evidence="2">Uncharacterized protein</fullName>
    </submittedName>
</protein>
<reference evidence="3" key="1">
    <citation type="journal article" date="2011" name="J. Bacteriol.">
        <title>Genome sequences of eight morphologically diverse alphaproteobacteria.</title>
        <authorList>
            <consortium name="US DOE Joint Genome Institute"/>
            <person name="Brown P.J."/>
            <person name="Kysela D.T."/>
            <person name="Buechlein A."/>
            <person name="Hemmerich C."/>
            <person name="Brun Y.V."/>
        </authorList>
    </citation>
    <scope>NUCLEOTIDE SEQUENCE [LARGE SCALE GENOMIC DNA]</scope>
    <source>
        <strain evidence="3">ATCC 15264 / DSM 4735 / LMG 14903 / NBRC 16000 / CB 81</strain>
    </source>
</reference>
<proteinExistence type="predicted"/>